<dbReference type="InterPro" id="IPR014729">
    <property type="entry name" value="Rossmann-like_a/b/a_fold"/>
</dbReference>
<keyword evidence="3" id="KW-1185">Reference proteome</keyword>
<dbReference type="GO" id="GO:0005886">
    <property type="term" value="C:plasma membrane"/>
    <property type="evidence" value="ECO:0007669"/>
    <property type="project" value="TreeGrafter"/>
</dbReference>
<dbReference type="Gene3D" id="3.40.50.620">
    <property type="entry name" value="HUPs"/>
    <property type="match status" value="1"/>
</dbReference>
<gene>
    <name evidence="2" type="ORF">EDD68_11555</name>
</gene>
<proteinExistence type="predicted"/>
<dbReference type="InterPro" id="IPR051599">
    <property type="entry name" value="Cell_Envelope_Assoc"/>
</dbReference>
<dbReference type="Proteomes" id="UP000294650">
    <property type="component" value="Unassembled WGS sequence"/>
</dbReference>
<comment type="caution">
    <text evidence="2">The sequence shown here is derived from an EMBL/GenBank/DDBJ whole genome shotgun (WGS) entry which is preliminary data.</text>
</comment>
<feature type="domain" description="DUF218" evidence="1">
    <location>
        <begin position="40"/>
        <end position="185"/>
    </location>
</feature>
<organism evidence="2 3">
    <name type="scientific">Melghiribacillus thermohalophilus</name>
    <dbReference type="NCBI Taxonomy" id="1324956"/>
    <lineage>
        <taxon>Bacteria</taxon>
        <taxon>Bacillati</taxon>
        <taxon>Bacillota</taxon>
        <taxon>Bacilli</taxon>
        <taxon>Bacillales</taxon>
        <taxon>Bacillaceae</taxon>
        <taxon>Melghiribacillus</taxon>
    </lineage>
</organism>
<accession>A0A4R3MUI9</accession>
<reference evidence="2 3" key="1">
    <citation type="submission" date="2019-03" db="EMBL/GenBank/DDBJ databases">
        <title>Genomic Encyclopedia of Type Strains, Phase IV (KMG-IV): sequencing the most valuable type-strain genomes for metagenomic binning, comparative biology and taxonomic classification.</title>
        <authorList>
            <person name="Goeker M."/>
        </authorList>
    </citation>
    <scope>NUCLEOTIDE SEQUENCE [LARGE SCALE GENOMIC DNA]</scope>
    <source>
        <strain evidence="2 3">DSM 25894</strain>
    </source>
</reference>
<name>A0A4R3MUI9_9BACI</name>
<dbReference type="RefSeq" id="WP_243646840.1">
    <property type="nucleotide sequence ID" value="NZ_SMAN01000015.1"/>
</dbReference>
<protein>
    <submittedName>
        <fullName evidence="2">Uncharacterized SAM-binding protein YcdF (DUF218 family)</fullName>
    </submittedName>
</protein>
<dbReference type="AlphaFoldDB" id="A0A4R3MUI9"/>
<dbReference type="PANTHER" id="PTHR30336:SF20">
    <property type="entry name" value="DUF218 DOMAIN-CONTAINING PROTEIN"/>
    <property type="match status" value="1"/>
</dbReference>
<dbReference type="CDD" id="cd06259">
    <property type="entry name" value="YdcF-like"/>
    <property type="match status" value="1"/>
</dbReference>
<dbReference type="PANTHER" id="PTHR30336">
    <property type="entry name" value="INNER MEMBRANE PROTEIN, PROBABLE PERMEASE"/>
    <property type="match status" value="1"/>
</dbReference>
<sequence>MLRYKWNVFWILFILCVSWIGYSGVQVIVFSFEDETRKADAAIILGAAVWGEEPSPVFKERIHHGIQLYQDGYVKKIIFTGGKSDEGERAESEVARQYALNRGVSGKDILIETESTITEENLSYAFEVARKNQLESFLIVSDPLHMKRVMSMADDYGMQAYSSPTKTSAYKSFSTKVSFFMREWFYYMGYQLTVPFQ</sequence>
<dbReference type="InterPro" id="IPR003848">
    <property type="entry name" value="DUF218"/>
</dbReference>
<evidence type="ECO:0000313" key="2">
    <source>
        <dbReference type="EMBL" id="TCT20004.1"/>
    </source>
</evidence>
<evidence type="ECO:0000313" key="3">
    <source>
        <dbReference type="Proteomes" id="UP000294650"/>
    </source>
</evidence>
<dbReference type="EMBL" id="SMAN01000015">
    <property type="protein sequence ID" value="TCT20004.1"/>
    <property type="molecule type" value="Genomic_DNA"/>
</dbReference>
<evidence type="ECO:0000259" key="1">
    <source>
        <dbReference type="Pfam" id="PF02698"/>
    </source>
</evidence>
<dbReference type="Pfam" id="PF02698">
    <property type="entry name" value="DUF218"/>
    <property type="match status" value="1"/>
</dbReference>